<dbReference type="Proteomes" id="UP001642484">
    <property type="component" value="Unassembled WGS sequence"/>
</dbReference>
<dbReference type="EMBL" id="CAXAMN010008668">
    <property type="protein sequence ID" value="CAK9026120.1"/>
    <property type="molecule type" value="Genomic_DNA"/>
</dbReference>
<comment type="caution">
    <text evidence="1">The sequence shown here is derived from an EMBL/GenBank/DDBJ whole genome shotgun (WGS) entry which is preliminary data.</text>
</comment>
<name>A0ABP0KIG7_9DINO</name>
<keyword evidence="2" id="KW-1185">Reference proteome</keyword>
<accession>A0ABP0KIG7</accession>
<gene>
    <name evidence="1" type="ORF">CCMP2556_LOCUS16246</name>
</gene>
<protein>
    <recommendedName>
        <fullName evidence="3">Altered inheritance of mitochondria protein 24, mitochondrial</fullName>
    </recommendedName>
</protein>
<reference evidence="1 2" key="1">
    <citation type="submission" date="2024-02" db="EMBL/GenBank/DDBJ databases">
        <authorList>
            <person name="Chen Y."/>
            <person name="Shah S."/>
            <person name="Dougan E. K."/>
            <person name="Thang M."/>
            <person name="Chan C."/>
        </authorList>
    </citation>
    <scope>NUCLEOTIDE SEQUENCE [LARGE SCALE GENOMIC DNA]</scope>
</reference>
<proteinExistence type="predicted"/>
<evidence type="ECO:0000313" key="2">
    <source>
        <dbReference type="Proteomes" id="UP001642484"/>
    </source>
</evidence>
<sequence>MASKLFCTLGRLLQGIQLQAVVRRSPLAKFLFSSKQEDAICIASDDLLSIDESSNESMLGDSVVELNQSAGCDVMKTVPETSSGAEVCGHHDDDDDDFPAETRSHPAEVPSHRTLFTGTNRPIPPGWRATLFRPSTFWKIQKTLMAEQIEAGSLSFSVEGVLVHLDLLKSSSRRRVEISNAVAEHLTGGVLCDTRILQHGRLVRVSANATYMLNLPVESEGNQGRILSLGGSTFFNFLLKQWQPMSRLGAYMPGRNVLYCSFTPADDALFVKVGYHALGDERRESIIRYVEKKTERLRITNRAGAGLFVMPLPKTHDCFADPAKAAEESLKSAIRSSSRLEASPSSRNGELVSFSGSLEYYFIKAQPGEGTSLQALVHALQDFTGNPCLKPLRSVMTPGPFRAGRRFLQDWRGPYQNVSNSTFPLPRMSNMCSRQKVGRFARVSHLSKCLSRGALPAGKRRRRALSCP</sequence>
<organism evidence="1 2">
    <name type="scientific">Durusdinium trenchii</name>
    <dbReference type="NCBI Taxonomy" id="1381693"/>
    <lineage>
        <taxon>Eukaryota</taxon>
        <taxon>Sar</taxon>
        <taxon>Alveolata</taxon>
        <taxon>Dinophyceae</taxon>
        <taxon>Suessiales</taxon>
        <taxon>Symbiodiniaceae</taxon>
        <taxon>Durusdinium</taxon>
    </lineage>
</organism>
<evidence type="ECO:0000313" key="1">
    <source>
        <dbReference type="EMBL" id="CAK9026120.1"/>
    </source>
</evidence>
<evidence type="ECO:0008006" key="3">
    <source>
        <dbReference type="Google" id="ProtNLM"/>
    </source>
</evidence>